<evidence type="ECO:0000256" key="9">
    <source>
        <dbReference type="PROSITE-ProRule" id="PRU00175"/>
    </source>
</evidence>
<keyword evidence="7" id="KW-0833">Ubl conjugation pathway</keyword>
<dbReference type="EC" id="2.3.2.31" evidence="2"/>
<dbReference type="InterPro" id="IPR002867">
    <property type="entry name" value="IBR_dom"/>
</dbReference>
<evidence type="ECO:0000256" key="6">
    <source>
        <dbReference type="ARBA" id="ARBA00022771"/>
    </source>
</evidence>
<gene>
    <name evidence="12" type="ORF">FISHEDRAFT_46013</name>
</gene>
<evidence type="ECO:0000259" key="10">
    <source>
        <dbReference type="PROSITE" id="PS50089"/>
    </source>
</evidence>
<dbReference type="AlphaFoldDB" id="A0A0D7AAY1"/>
<dbReference type="PANTHER" id="PTHR11685">
    <property type="entry name" value="RBR FAMILY RING FINGER AND IBR DOMAIN-CONTAINING"/>
    <property type="match status" value="1"/>
</dbReference>
<comment type="catalytic activity">
    <reaction evidence="1">
        <text>[E2 ubiquitin-conjugating enzyme]-S-ubiquitinyl-L-cysteine + [acceptor protein]-L-lysine = [E2 ubiquitin-conjugating enzyme]-L-cysteine + [acceptor protein]-N(6)-ubiquitinyl-L-lysine.</text>
        <dbReference type="EC" id="2.3.2.31"/>
    </reaction>
</comment>
<proteinExistence type="predicted"/>
<dbReference type="OrthoDB" id="1431934at2759"/>
<dbReference type="CDD" id="cd16449">
    <property type="entry name" value="RING-HC"/>
    <property type="match status" value="1"/>
</dbReference>
<protein>
    <recommendedName>
        <fullName evidence="2">RBR-type E3 ubiquitin transferase</fullName>
        <ecNumber evidence="2">2.3.2.31</ecNumber>
    </recommendedName>
</protein>
<keyword evidence="6 9" id="KW-0863">Zinc-finger</keyword>
<evidence type="ECO:0000256" key="3">
    <source>
        <dbReference type="ARBA" id="ARBA00022679"/>
    </source>
</evidence>
<dbReference type="SUPFAM" id="SSF57850">
    <property type="entry name" value="RING/U-box"/>
    <property type="match status" value="2"/>
</dbReference>
<feature type="domain" description="RING-type" evidence="11">
    <location>
        <begin position="274"/>
        <end position="458"/>
    </location>
</feature>
<evidence type="ECO:0000313" key="13">
    <source>
        <dbReference type="Proteomes" id="UP000054144"/>
    </source>
</evidence>
<dbReference type="PROSITE" id="PS51873">
    <property type="entry name" value="TRIAD"/>
    <property type="match status" value="1"/>
</dbReference>
<dbReference type="InterPro" id="IPR031127">
    <property type="entry name" value="E3_UB_ligase_RBR"/>
</dbReference>
<keyword evidence="5" id="KW-0677">Repeat</keyword>
<reference evidence="12 13" key="1">
    <citation type="journal article" date="2015" name="Fungal Genet. Biol.">
        <title>Evolution of novel wood decay mechanisms in Agaricales revealed by the genome sequences of Fistulina hepatica and Cylindrobasidium torrendii.</title>
        <authorList>
            <person name="Floudas D."/>
            <person name="Held B.W."/>
            <person name="Riley R."/>
            <person name="Nagy L.G."/>
            <person name="Koehler G."/>
            <person name="Ransdell A.S."/>
            <person name="Younus H."/>
            <person name="Chow J."/>
            <person name="Chiniquy J."/>
            <person name="Lipzen A."/>
            <person name="Tritt A."/>
            <person name="Sun H."/>
            <person name="Haridas S."/>
            <person name="LaButti K."/>
            <person name="Ohm R.A."/>
            <person name="Kues U."/>
            <person name="Blanchette R.A."/>
            <person name="Grigoriev I.V."/>
            <person name="Minto R.E."/>
            <person name="Hibbett D.S."/>
        </authorList>
    </citation>
    <scope>NUCLEOTIDE SEQUENCE [LARGE SCALE GENOMIC DNA]</scope>
    <source>
        <strain evidence="12 13">ATCC 64428</strain>
    </source>
</reference>
<evidence type="ECO:0000256" key="1">
    <source>
        <dbReference type="ARBA" id="ARBA00001798"/>
    </source>
</evidence>
<feature type="domain" description="RING-type" evidence="10">
    <location>
        <begin position="278"/>
        <end position="320"/>
    </location>
</feature>
<dbReference type="Proteomes" id="UP000054144">
    <property type="component" value="Unassembled WGS sequence"/>
</dbReference>
<keyword evidence="13" id="KW-1185">Reference proteome</keyword>
<dbReference type="Pfam" id="PF01485">
    <property type="entry name" value="IBR"/>
    <property type="match status" value="1"/>
</dbReference>
<dbReference type="PROSITE" id="PS00518">
    <property type="entry name" value="ZF_RING_1"/>
    <property type="match status" value="1"/>
</dbReference>
<keyword evidence="8" id="KW-0862">Zinc</keyword>
<keyword evidence="3" id="KW-0808">Transferase</keyword>
<dbReference type="InterPro" id="IPR013083">
    <property type="entry name" value="Znf_RING/FYVE/PHD"/>
</dbReference>
<organism evidence="12 13">
    <name type="scientific">Fistulina hepatica ATCC 64428</name>
    <dbReference type="NCBI Taxonomy" id="1128425"/>
    <lineage>
        <taxon>Eukaryota</taxon>
        <taxon>Fungi</taxon>
        <taxon>Dikarya</taxon>
        <taxon>Basidiomycota</taxon>
        <taxon>Agaricomycotina</taxon>
        <taxon>Agaricomycetes</taxon>
        <taxon>Agaricomycetidae</taxon>
        <taxon>Agaricales</taxon>
        <taxon>Fistulinaceae</taxon>
        <taxon>Fistulina</taxon>
    </lineage>
</organism>
<evidence type="ECO:0000256" key="2">
    <source>
        <dbReference type="ARBA" id="ARBA00012251"/>
    </source>
</evidence>
<dbReference type="InterPro" id="IPR017907">
    <property type="entry name" value="Znf_RING_CS"/>
</dbReference>
<keyword evidence="4" id="KW-0479">Metal-binding</keyword>
<dbReference type="Pfam" id="PF26200">
    <property type="entry name" value="Rcat_RNF216"/>
    <property type="match status" value="1"/>
</dbReference>
<dbReference type="SMART" id="SM00184">
    <property type="entry name" value="RING"/>
    <property type="match status" value="1"/>
</dbReference>
<evidence type="ECO:0000256" key="7">
    <source>
        <dbReference type="ARBA" id="ARBA00022786"/>
    </source>
</evidence>
<dbReference type="Gene3D" id="3.30.40.10">
    <property type="entry name" value="Zinc/RING finger domain, C3HC4 (zinc finger)"/>
    <property type="match status" value="1"/>
</dbReference>
<dbReference type="EMBL" id="KN882013">
    <property type="protein sequence ID" value="KIY47101.1"/>
    <property type="molecule type" value="Genomic_DNA"/>
</dbReference>
<sequence length="458" mass="51583">MDLRVHLQDVGGRDGLVRLDRLPDDKVGGQYIFEAQFETWEQARATYNATNGLTAWWTMHKPLVAHLADRYAYHIIVSLRQYHAQQGRWDILAEAGNDVCTLTVIERKDRVSVRVAGQDRRAVGALKVRVEKLAAGHTLDVWHPGLTQAFLDGVENATGVYVQIDRPRKSVKIYADDRRPDNVERAQYRVRAEVRRLETCEHTVRLKWQSVRFFVRRGLKRLTDTFGEDAATLDVQSRPCTITIRGGTDMRHTLNALIKESLDVEAELIGVEASASSCPVCSDTVSSPVELGCGHKYCTPCVRHLLMSGSTLPLLCALDRLLDTAIAYFIEHHPRYYKYCRTPGCMQIYRTSSRAQGCPRACPSCLADICCSCHEEAHPGMSCEERKMYDDPEEQERLLGSWADSTGSKRCGSCNVLIEKMDGCNHVACRCGVHICWICGHIFPEGRIYPHLHAAHGE</sequence>
<dbReference type="GO" id="GO:0016567">
    <property type="term" value="P:protein ubiquitination"/>
    <property type="evidence" value="ECO:0007669"/>
    <property type="project" value="InterPro"/>
</dbReference>
<evidence type="ECO:0000256" key="5">
    <source>
        <dbReference type="ARBA" id="ARBA00022737"/>
    </source>
</evidence>
<evidence type="ECO:0000256" key="4">
    <source>
        <dbReference type="ARBA" id="ARBA00022723"/>
    </source>
</evidence>
<evidence type="ECO:0000256" key="8">
    <source>
        <dbReference type="ARBA" id="ARBA00022833"/>
    </source>
</evidence>
<evidence type="ECO:0000259" key="11">
    <source>
        <dbReference type="PROSITE" id="PS51873"/>
    </source>
</evidence>
<evidence type="ECO:0000313" key="12">
    <source>
        <dbReference type="EMBL" id="KIY47101.1"/>
    </source>
</evidence>
<dbReference type="InterPro" id="IPR001841">
    <property type="entry name" value="Znf_RING"/>
</dbReference>
<dbReference type="InterPro" id="IPR018957">
    <property type="entry name" value="Znf_C3HC4_RING-type"/>
</dbReference>
<accession>A0A0D7AAY1</accession>
<dbReference type="Pfam" id="PF00097">
    <property type="entry name" value="zf-C3HC4"/>
    <property type="match status" value="1"/>
</dbReference>
<dbReference type="PROSITE" id="PS50089">
    <property type="entry name" value="ZF_RING_2"/>
    <property type="match status" value="1"/>
</dbReference>
<name>A0A0D7AAY1_9AGAR</name>
<dbReference type="CDD" id="cd20335">
    <property type="entry name" value="BRcat_RBR"/>
    <property type="match status" value="1"/>
</dbReference>
<dbReference type="InterPro" id="IPR044066">
    <property type="entry name" value="TRIAD_supradom"/>
</dbReference>
<dbReference type="Gene3D" id="1.20.120.1750">
    <property type="match status" value="1"/>
</dbReference>
<dbReference type="GO" id="GO:0061630">
    <property type="term" value="F:ubiquitin protein ligase activity"/>
    <property type="evidence" value="ECO:0007669"/>
    <property type="project" value="UniProtKB-EC"/>
</dbReference>
<dbReference type="GO" id="GO:0008270">
    <property type="term" value="F:zinc ion binding"/>
    <property type="evidence" value="ECO:0007669"/>
    <property type="project" value="UniProtKB-KW"/>
</dbReference>